<keyword evidence="1 3" id="KW-0597">Phosphoprotein</keyword>
<dbReference type="InterPro" id="IPR001789">
    <property type="entry name" value="Sig_transdc_resp-reg_receiver"/>
</dbReference>
<gene>
    <name evidence="6" type="ORF">QFW80_12770</name>
</gene>
<evidence type="ECO:0000259" key="5">
    <source>
        <dbReference type="PROSITE" id="PS50110"/>
    </source>
</evidence>
<dbReference type="SUPFAM" id="SSF52172">
    <property type="entry name" value="CheY-like"/>
    <property type="match status" value="1"/>
</dbReference>
<dbReference type="PROSITE" id="PS50110">
    <property type="entry name" value="RESPONSE_REGULATORY"/>
    <property type="match status" value="1"/>
</dbReference>
<dbReference type="InterPro" id="IPR058245">
    <property type="entry name" value="NreC/VraR/RcsB-like_REC"/>
</dbReference>
<evidence type="ECO:0000256" key="1">
    <source>
        <dbReference type="ARBA" id="ARBA00022553"/>
    </source>
</evidence>
<dbReference type="Pfam" id="PF00196">
    <property type="entry name" value="GerE"/>
    <property type="match status" value="1"/>
</dbReference>
<evidence type="ECO:0000256" key="3">
    <source>
        <dbReference type="PROSITE-ProRule" id="PRU00169"/>
    </source>
</evidence>
<evidence type="ECO:0000256" key="2">
    <source>
        <dbReference type="ARBA" id="ARBA00023125"/>
    </source>
</evidence>
<dbReference type="InterPro" id="IPR016032">
    <property type="entry name" value="Sig_transdc_resp-reg_C-effctor"/>
</dbReference>
<feature type="domain" description="HTH luxR-type" evidence="4">
    <location>
        <begin position="153"/>
        <end position="218"/>
    </location>
</feature>
<protein>
    <submittedName>
        <fullName evidence="6">Response regulator transcription factor</fullName>
    </submittedName>
</protein>
<dbReference type="CDD" id="cd06170">
    <property type="entry name" value="LuxR_C_like"/>
    <property type="match status" value="1"/>
</dbReference>
<dbReference type="InterPro" id="IPR000792">
    <property type="entry name" value="Tscrpt_reg_LuxR_C"/>
</dbReference>
<organism evidence="6 7">
    <name type="scientific">Luteimonas rhizosphaericola</name>
    <dbReference type="NCBI Taxonomy" id="3042024"/>
    <lineage>
        <taxon>Bacteria</taxon>
        <taxon>Pseudomonadati</taxon>
        <taxon>Pseudomonadota</taxon>
        <taxon>Gammaproteobacteria</taxon>
        <taxon>Lysobacterales</taxon>
        <taxon>Lysobacteraceae</taxon>
        <taxon>Luteimonas</taxon>
    </lineage>
</organism>
<dbReference type="PANTHER" id="PTHR43214:SF43">
    <property type="entry name" value="TWO-COMPONENT RESPONSE REGULATOR"/>
    <property type="match status" value="1"/>
</dbReference>
<proteinExistence type="predicted"/>
<dbReference type="SUPFAM" id="SSF46894">
    <property type="entry name" value="C-terminal effector domain of the bipartite response regulators"/>
    <property type="match status" value="1"/>
</dbReference>
<feature type="modified residue" description="4-aspartylphosphate" evidence="3">
    <location>
        <position position="64"/>
    </location>
</feature>
<dbReference type="InterPro" id="IPR011006">
    <property type="entry name" value="CheY-like_superfamily"/>
</dbReference>
<dbReference type="RefSeq" id="WP_280603052.1">
    <property type="nucleotide sequence ID" value="NZ_JARXRN010000028.1"/>
</dbReference>
<evidence type="ECO:0000313" key="7">
    <source>
        <dbReference type="Proteomes" id="UP001156831"/>
    </source>
</evidence>
<dbReference type="PRINTS" id="PR00038">
    <property type="entry name" value="HTHLUXR"/>
</dbReference>
<keyword evidence="7" id="KW-1185">Reference proteome</keyword>
<evidence type="ECO:0000313" key="6">
    <source>
        <dbReference type="EMBL" id="MDH5831386.1"/>
    </source>
</evidence>
<dbReference type="Proteomes" id="UP001156831">
    <property type="component" value="Unassembled WGS sequence"/>
</dbReference>
<name>A0ABT6JL33_9GAMM</name>
<evidence type="ECO:0000259" key="4">
    <source>
        <dbReference type="PROSITE" id="PS50043"/>
    </source>
</evidence>
<dbReference type="SMART" id="SM00421">
    <property type="entry name" value="HTH_LUXR"/>
    <property type="match status" value="1"/>
</dbReference>
<accession>A0ABT6JL33</accession>
<dbReference type="Gene3D" id="3.40.50.2300">
    <property type="match status" value="1"/>
</dbReference>
<feature type="domain" description="Response regulatory" evidence="5">
    <location>
        <begin position="13"/>
        <end position="129"/>
    </location>
</feature>
<dbReference type="PANTHER" id="PTHR43214">
    <property type="entry name" value="TWO-COMPONENT RESPONSE REGULATOR"/>
    <property type="match status" value="1"/>
</dbReference>
<comment type="caution">
    <text evidence="6">The sequence shown here is derived from an EMBL/GenBank/DDBJ whole genome shotgun (WGS) entry which is preliminary data.</text>
</comment>
<keyword evidence="2" id="KW-0238">DNA-binding</keyword>
<dbReference type="SMART" id="SM00448">
    <property type="entry name" value="REC"/>
    <property type="match status" value="1"/>
</dbReference>
<dbReference type="Pfam" id="PF00072">
    <property type="entry name" value="Response_reg"/>
    <property type="match status" value="1"/>
</dbReference>
<dbReference type="PROSITE" id="PS50043">
    <property type="entry name" value="HTH_LUXR_2"/>
    <property type="match status" value="1"/>
</dbReference>
<dbReference type="InterPro" id="IPR039420">
    <property type="entry name" value="WalR-like"/>
</dbReference>
<dbReference type="EMBL" id="JARXRN010000028">
    <property type="protein sequence ID" value="MDH5831386.1"/>
    <property type="molecule type" value="Genomic_DNA"/>
</dbReference>
<dbReference type="CDD" id="cd17535">
    <property type="entry name" value="REC_NarL-like"/>
    <property type="match status" value="1"/>
</dbReference>
<reference evidence="6 7" key="1">
    <citation type="submission" date="2023-04" db="EMBL/GenBank/DDBJ databases">
        <title>Luteimonas sp. M1R5S18.</title>
        <authorList>
            <person name="Sun J.-Q."/>
        </authorList>
    </citation>
    <scope>NUCLEOTIDE SEQUENCE [LARGE SCALE GENOMIC DNA]</scope>
    <source>
        <strain evidence="6 7">M1R5S18</strain>
    </source>
</reference>
<sequence length="221" mass="23741">MVGAQAEGVALLRVLICDDHTLVRAGLRRLLESFADIEVVAEASNADEAVLRTRESLPHIVLLDLSMPGRSGFDALAELRATCPESAVVIMSMHDDALHVREALARGAMGFVVKEAAPAELEIALRAAAAGRTYLSPHVQAPQLQALRNGARGEGNVDALPRRQREILDAIGAGRTTKQIAGDLGISVKTVETHRARIMEALGCRNAGELLRIAMRLHDRP</sequence>